<evidence type="ECO:0000313" key="2">
    <source>
        <dbReference type="EMBL" id="TWF56412.1"/>
    </source>
</evidence>
<keyword evidence="1" id="KW-0472">Membrane</keyword>
<gene>
    <name evidence="2" type="ORF">FHW37_10239</name>
</gene>
<evidence type="ECO:0000256" key="1">
    <source>
        <dbReference type="SAM" id="Phobius"/>
    </source>
</evidence>
<dbReference type="EMBL" id="VIWP01000002">
    <property type="protein sequence ID" value="TWF56412.1"/>
    <property type="molecule type" value="Genomic_DNA"/>
</dbReference>
<keyword evidence="3" id="KW-1185">Reference proteome</keyword>
<sequence>MSGSLVWAILVGLILIAAYYITRVARQNDDGDGSFDTGLAILEFGRAFPEEAIRSLHATADGSAFFVRLHDNKAGIMRNRRNHYACHVIQPGRVRIVPLANSKGFTAEFLDSPTQNGTFVFKTEKEAAEVSLWLLNNYVSIAEHEHDAGKPADHGGEPDPV</sequence>
<protein>
    <submittedName>
        <fullName evidence="2">Uncharacterized protein</fullName>
    </submittedName>
</protein>
<accession>A0A561R1E1</accession>
<evidence type="ECO:0000313" key="3">
    <source>
        <dbReference type="Proteomes" id="UP000320653"/>
    </source>
</evidence>
<reference evidence="2 3" key="1">
    <citation type="submission" date="2019-06" db="EMBL/GenBank/DDBJ databases">
        <title>Sorghum-associated microbial communities from plants grown in Nebraska, USA.</title>
        <authorList>
            <person name="Schachtman D."/>
        </authorList>
    </citation>
    <scope>NUCLEOTIDE SEQUENCE [LARGE SCALE GENOMIC DNA]</scope>
    <source>
        <strain evidence="2 3">1225</strain>
    </source>
</reference>
<dbReference type="AlphaFoldDB" id="A0A561R1E1"/>
<dbReference type="RefSeq" id="WP_145633957.1">
    <property type="nucleotide sequence ID" value="NZ_VIWP01000002.1"/>
</dbReference>
<dbReference type="OrthoDB" id="8445114at2"/>
<feature type="transmembrane region" description="Helical" evidence="1">
    <location>
        <begin position="6"/>
        <end position="22"/>
    </location>
</feature>
<keyword evidence="1" id="KW-1133">Transmembrane helix</keyword>
<keyword evidence="1" id="KW-0812">Transmembrane</keyword>
<proteinExistence type="predicted"/>
<comment type="caution">
    <text evidence="2">The sequence shown here is derived from an EMBL/GenBank/DDBJ whole genome shotgun (WGS) entry which is preliminary data.</text>
</comment>
<dbReference type="Proteomes" id="UP000320653">
    <property type="component" value="Unassembled WGS sequence"/>
</dbReference>
<organism evidence="2 3">
    <name type="scientific">Neorhizobium alkalisoli</name>
    <dbReference type="NCBI Taxonomy" id="528178"/>
    <lineage>
        <taxon>Bacteria</taxon>
        <taxon>Pseudomonadati</taxon>
        <taxon>Pseudomonadota</taxon>
        <taxon>Alphaproteobacteria</taxon>
        <taxon>Hyphomicrobiales</taxon>
        <taxon>Rhizobiaceae</taxon>
        <taxon>Rhizobium/Agrobacterium group</taxon>
        <taxon>Neorhizobium</taxon>
    </lineage>
</organism>
<name>A0A561R1E1_9HYPH</name>